<protein>
    <recommendedName>
        <fullName evidence="16">DUF1211 domain-containing protein</fullName>
    </recommendedName>
</protein>
<keyword evidence="3" id="KW-0813">Transport</keyword>
<evidence type="ECO:0000256" key="11">
    <source>
        <dbReference type="ARBA" id="ARBA00023303"/>
    </source>
</evidence>
<keyword evidence="9" id="KW-0406">Ion transport</keyword>
<dbReference type="GO" id="GO:0005267">
    <property type="term" value="F:potassium channel activity"/>
    <property type="evidence" value="ECO:0007669"/>
    <property type="project" value="UniProtKB-KW"/>
</dbReference>
<reference evidence="15" key="1">
    <citation type="submission" date="2020-02" db="EMBL/GenBank/DDBJ databases">
        <authorList>
            <person name="Meier V. D."/>
        </authorList>
    </citation>
    <scope>NUCLEOTIDE SEQUENCE</scope>
    <source>
        <strain evidence="15">AVDCRST_MAG01</strain>
    </source>
</reference>
<evidence type="ECO:0000256" key="8">
    <source>
        <dbReference type="ARBA" id="ARBA00022989"/>
    </source>
</evidence>
<evidence type="ECO:0000256" key="12">
    <source>
        <dbReference type="ARBA" id="ARBA00034430"/>
    </source>
</evidence>
<evidence type="ECO:0000256" key="5">
    <source>
        <dbReference type="ARBA" id="ARBA00022692"/>
    </source>
</evidence>
<comment type="catalytic activity">
    <reaction evidence="12">
        <text>K(+)(in) = K(+)(out)</text>
        <dbReference type="Rhea" id="RHEA:29463"/>
        <dbReference type="ChEBI" id="CHEBI:29103"/>
    </reaction>
</comment>
<evidence type="ECO:0000256" key="2">
    <source>
        <dbReference type="ARBA" id="ARBA00006920"/>
    </source>
</evidence>
<gene>
    <name evidence="15" type="ORF">AVDCRST_MAG01-01-2790</name>
</gene>
<sequence length="315" mass="35172">MGNGGRPMAESQLSELRNMRVMLEEARLLARGLAYHSRARLEAAVGRALEEVDGQIEELRAGRKERQSVQSEKRPEKVTPVPSKKGAGVEEERLEEGGREMARIVYFSDAVFAIAITLLVLQIRVPAGLSPTELPSALVEMWPRFLSYLISFTVIGSFWRAHHRIFRHIRSYDESLIYLNLLFLMCVAFLPFSASLIGEYGSQPVAFEIYAGNVAATGLLLGGAWWHATRDGRLTGGDLDPGLIRQLMAEQLSLPVTALVFVPISFFFGVTVAAYSVIAFLLIASVVRRILPRLRDRSRAQESTEEHGEEEETKR</sequence>
<dbReference type="EMBL" id="CADCUW010000373">
    <property type="protein sequence ID" value="CAA9429016.1"/>
    <property type="molecule type" value="Genomic_DNA"/>
</dbReference>
<dbReference type="Pfam" id="PF06736">
    <property type="entry name" value="TMEM175"/>
    <property type="match status" value="1"/>
</dbReference>
<evidence type="ECO:0000256" key="13">
    <source>
        <dbReference type="SAM" id="MobiDB-lite"/>
    </source>
</evidence>
<feature type="transmembrane region" description="Helical" evidence="14">
    <location>
        <begin position="175"/>
        <end position="197"/>
    </location>
</feature>
<evidence type="ECO:0000256" key="14">
    <source>
        <dbReference type="SAM" id="Phobius"/>
    </source>
</evidence>
<evidence type="ECO:0000256" key="9">
    <source>
        <dbReference type="ARBA" id="ARBA00023065"/>
    </source>
</evidence>
<keyword evidence="5 14" id="KW-0812">Transmembrane</keyword>
<dbReference type="InterPro" id="IPR010617">
    <property type="entry name" value="TMEM175-like"/>
</dbReference>
<evidence type="ECO:0000256" key="1">
    <source>
        <dbReference type="ARBA" id="ARBA00004141"/>
    </source>
</evidence>
<keyword evidence="8 14" id="KW-1133">Transmembrane helix</keyword>
<dbReference type="GO" id="GO:0016020">
    <property type="term" value="C:membrane"/>
    <property type="evidence" value="ECO:0007669"/>
    <property type="project" value="UniProtKB-SubCell"/>
</dbReference>
<dbReference type="PANTHER" id="PTHR31462:SF5">
    <property type="entry name" value="ENDOSOMAL_LYSOSOMAL PROTON CHANNEL TMEM175"/>
    <property type="match status" value="1"/>
</dbReference>
<organism evidence="15">
    <name type="scientific">uncultured Rubrobacteraceae bacterium</name>
    <dbReference type="NCBI Taxonomy" id="349277"/>
    <lineage>
        <taxon>Bacteria</taxon>
        <taxon>Bacillati</taxon>
        <taxon>Actinomycetota</taxon>
        <taxon>Rubrobacteria</taxon>
        <taxon>Rubrobacterales</taxon>
        <taxon>Rubrobacteraceae</taxon>
        <taxon>environmental samples</taxon>
    </lineage>
</organism>
<evidence type="ECO:0000256" key="10">
    <source>
        <dbReference type="ARBA" id="ARBA00023136"/>
    </source>
</evidence>
<dbReference type="PANTHER" id="PTHR31462">
    <property type="entry name" value="ENDOSOMAL/LYSOSOMAL POTASSIUM CHANNEL TMEM175"/>
    <property type="match status" value="1"/>
</dbReference>
<evidence type="ECO:0000256" key="7">
    <source>
        <dbReference type="ARBA" id="ARBA00022958"/>
    </source>
</evidence>
<keyword evidence="4" id="KW-0633">Potassium transport</keyword>
<evidence type="ECO:0000313" key="15">
    <source>
        <dbReference type="EMBL" id="CAA9429016.1"/>
    </source>
</evidence>
<dbReference type="GO" id="GO:0015252">
    <property type="term" value="F:proton channel activity"/>
    <property type="evidence" value="ECO:0007669"/>
    <property type="project" value="InterPro"/>
</dbReference>
<evidence type="ECO:0008006" key="16">
    <source>
        <dbReference type="Google" id="ProtNLM"/>
    </source>
</evidence>
<keyword evidence="10 14" id="KW-0472">Membrane</keyword>
<evidence type="ECO:0000256" key="4">
    <source>
        <dbReference type="ARBA" id="ARBA00022538"/>
    </source>
</evidence>
<evidence type="ECO:0000256" key="6">
    <source>
        <dbReference type="ARBA" id="ARBA00022826"/>
    </source>
</evidence>
<keyword evidence="6" id="KW-0631">Potassium channel</keyword>
<keyword evidence="7" id="KW-0630">Potassium</keyword>
<accession>A0A6J4PY70</accession>
<proteinExistence type="inferred from homology"/>
<evidence type="ECO:0000256" key="3">
    <source>
        <dbReference type="ARBA" id="ARBA00022448"/>
    </source>
</evidence>
<feature type="compositionally biased region" description="Basic and acidic residues" evidence="13">
    <location>
        <begin position="61"/>
        <end position="77"/>
    </location>
</feature>
<name>A0A6J4PY70_9ACTN</name>
<comment type="similarity">
    <text evidence="2">Belongs to the TMEM175 family.</text>
</comment>
<feature type="transmembrane region" description="Helical" evidence="14">
    <location>
        <begin position="272"/>
        <end position="291"/>
    </location>
</feature>
<feature type="transmembrane region" description="Helical" evidence="14">
    <location>
        <begin position="104"/>
        <end position="125"/>
    </location>
</feature>
<feature type="region of interest" description="Disordered" evidence="13">
    <location>
        <begin position="61"/>
        <end position="94"/>
    </location>
</feature>
<comment type="subcellular location">
    <subcellularLocation>
        <location evidence="1">Membrane</location>
        <topology evidence="1">Multi-pass membrane protein</topology>
    </subcellularLocation>
</comment>
<keyword evidence="11" id="KW-0407">Ion channel</keyword>
<dbReference type="AlphaFoldDB" id="A0A6J4PY70"/>
<feature type="transmembrane region" description="Helical" evidence="14">
    <location>
        <begin position="145"/>
        <end position="163"/>
    </location>
</feature>